<protein>
    <recommendedName>
        <fullName evidence="4">NACHT domain-containing protein</fullName>
    </recommendedName>
</protein>
<dbReference type="Pfam" id="PF01048">
    <property type="entry name" value="PNP_UDP_1"/>
    <property type="match status" value="1"/>
</dbReference>
<dbReference type="SUPFAM" id="SSF52540">
    <property type="entry name" value="P-loop containing nucleoside triphosphate hydrolases"/>
    <property type="match status" value="1"/>
</dbReference>
<dbReference type="SMART" id="SM00248">
    <property type="entry name" value="ANK"/>
    <property type="match status" value="8"/>
</dbReference>
<dbReference type="InterPro" id="IPR036770">
    <property type="entry name" value="Ankyrin_rpt-contain_sf"/>
</dbReference>
<keyword evidence="2" id="KW-0040">ANK repeat</keyword>
<feature type="repeat" description="ANK" evidence="2">
    <location>
        <begin position="982"/>
        <end position="1014"/>
    </location>
</feature>
<feature type="repeat" description="ANK" evidence="2">
    <location>
        <begin position="916"/>
        <end position="948"/>
    </location>
</feature>
<feature type="repeat" description="ANK" evidence="2">
    <location>
        <begin position="1048"/>
        <end position="1080"/>
    </location>
</feature>
<dbReference type="InterPro" id="IPR000845">
    <property type="entry name" value="Nucleoside_phosphorylase_d"/>
</dbReference>
<dbReference type="PROSITE" id="PS50088">
    <property type="entry name" value="ANK_REPEAT"/>
    <property type="match status" value="6"/>
</dbReference>
<dbReference type="PROSITE" id="PS50837">
    <property type="entry name" value="NACHT"/>
    <property type="match status" value="1"/>
</dbReference>
<feature type="domain" description="NACHT" evidence="4">
    <location>
        <begin position="408"/>
        <end position="556"/>
    </location>
</feature>
<dbReference type="InterPro" id="IPR054471">
    <property type="entry name" value="GPIID_WHD"/>
</dbReference>
<dbReference type="Gene3D" id="3.40.50.1580">
    <property type="entry name" value="Nucleoside phosphorylase domain"/>
    <property type="match status" value="1"/>
</dbReference>
<dbReference type="GO" id="GO:0003824">
    <property type="term" value="F:catalytic activity"/>
    <property type="evidence" value="ECO:0007669"/>
    <property type="project" value="InterPro"/>
</dbReference>
<dbReference type="Gene3D" id="1.25.40.20">
    <property type="entry name" value="Ankyrin repeat-containing domain"/>
    <property type="match status" value="3"/>
</dbReference>
<evidence type="ECO:0000259" key="4">
    <source>
        <dbReference type="PROSITE" id="PS50837"/>
    </source>
</evidence>
<proteinExistence type="predicted"/>
<dbReference type="PANTHER" id="PTHR46082">
    <property type="entry name" value="ATP/GTP-BINDING PROTEIN-RELATED"/>
    <property type="match status" value="1"/>
</dbReference>
<dbReference type="SUPFAM" id="SSF53167">
    <property type="entry name" value="Purine and uridine phosphorylases"/>
    <property type="match status" value="1"/>
</dbReference>
<evidence type="ECO:0000256" key="3">
    <source>
        <dbReference type="SAM" id="MobiDB-lite"/>
    </source>
</evidence>
<dbReference type="Pfam" id="PF23239">
    <property type="entry name" value="DUF7069"/>
    <property type="match status" value="1"/>
</dbReference>
<dbReference type="Pfam" id="PF24883">
    <property type="entry name" value="NPHP3_N"/>
    <property type="match status" value="1"/>
</dbReference>
<keyword evidence="1" id="KW-0677">Repeat</keyword>
<feature type="repeat" description="ANK" evidence="2">
    <location>
        <begin position="952"/>
        <end position="981"/>
    </location>
</feature>
<feature type="region of interest" description="Disordered" evidence="3">
    <location>
        <begin position="210"/>
        <end position="231"/>
    </location>
</feature>
<evidence type="ECO:0000313" key="6">
    <source>
        <dbReference type="Proteomes" id="UP001251528"/>
    </source>
</evidence>
<reference evidence="5" key="1">
    <citation type="submission" date="2023-06" db="EMBL/GenBank/DDBJ databases">
        <title>Conoideocrella luteorostrata (Hypocreales: Clavicipitaceae), a potential biocontrol fungus for elongate hemlock scale in United States Christmas tree production areas.</title>
        <authorList>
            <person name="Barrett H."/>
            <person name="Lovett B."/>
            <person name="Macias A.M."/>
            <person name="Stajich J.E."/>
            <person name="Kasson M.T."/>
        </authorList>
    </citation>
    <scope>NUCLEOTIDE SEQUENCE</scope>
    <source>
        <strain evidence="5">ARSEF 14590</strain>
    </source>
</reference>
<keyword evidence="6" id="KW-1185">Reference proteome</keyword>
<comment type="caution">
    <text evidence="5">The sequence shown here is derived from an EMBL/GenBank/DDBJ whole genome shotgun (WGS) entry which is preliminary data.</text>
</comment>
<dbReference type="InterPro" id="IPR053137">
    <property type="entry name" value="NLR-like"/>
</dbReference>
<evidence type="ECO:0000256" key="2">
    <source>
        <dbReference type="PROSITE-ProRule" id="PRU00023"/>
    </source>
</evidence>
<dbReference type="Proteomes" id="UP001251528">
    <property type="component" value="Unassembled WGS sequence"/>
</dbReference>
<dbReference type="InterPro" id="IPR056884">
    <property type="entry name" value="NPHP3-like_N"/>
</dbReference>
<dbReference type="Pfam" id="PF22939">
    <property type="entry name" value="WHD_GPIID"/>
    <property type="match status" value="1"/>
</dbReference>
<evidence type="ECO:0000313" key="5">
    <source>
        <dbReference type="EMBL" id="KAK2594031.1"/>
    </source>
</evidence>
<accession>A0AAJ0CJ71</accession>
<dbReference type="InterPro" id="IPR055497">
    <property type="entry name" value="DUF7069"/>
</dbReference>
<dbReference type="InterPro" id="IPR007111">
    <property type="entry name" value="NACHT_NTPase"/>
</dbReference>
<feature type="repeat" description="ANK" evidence="2">
    <location>
        <begin position="886"/>
        <end position="918"/>
    </location>
</feature>
<dbReference type="Pfam" id="PF12796">
    <property type="entry name" value="Ank_2"/>
    <property type="match status" value="3"/>
</dbReference>
<organism evidence="5 6">
    <name type="scientific">Conoideocrella luteorostrata</name>
    <dbReference type="NCBI Taxonomy" id="1105319"/>
    <lineage>
        <taxon>Eukaryota</taxon>
        <taxon>Fungi</taxon>
        <taxon>Dikarya</taxon>
        <taxon>Ascomycota</taxon>
        <taxon>Pezizomycotina</taxon>
        <taxon>Sordariomycetes</taxon>
        <taxon>Hypocreomycetidae</taxon>
        <taxon>Hypocreales</taxon>
        <taxon>Clavicipitaceae</taxon>
        <taxon>Conoideocrella</taxon>
    </lineage>
</organism>
<dbReference type="GO" id="GO:0009116">
    <property type="term" value="P:nucleoside metabolic process"/>
    <property type="evidence" value="ECO:0007669"/>
    <property type="project" value="InterPro"/>
</dbReference>
<dbReference type="InterPro" id="IPR027417">
    <property type="entry name" value="P-loop_NTPase"/>
</dbReference>
<feature type="repeat" description="ANK" evidence="2">
    <location>
        <begin position="1018"/>
        <end position="1047"/>
    </location>
</feature>
<dbReference type="PANTHER" id="PTHR46082:SF11">
    <property type="entry name" value="AAA+ ATPASE DOMAIN-CONTAINING PROTEIN-RELATED"/>
    <property type="match status" value="1"/>
</dbReference>
<dbReference type="PRINTS" id="PR01415">
    <property type="entry name" value="ANKYRIN"/>
</dbReference>
<gene>
    <name evidence="5" type="ORF">QQS21_008250</name>
</gene>
<evidence type="ECO:0000256" key="1">
    <source>
        <dbReference type="ARBA" id="ARBA00022737"/>
    </source>
</evidence>
<dbReference type="InterPro" id="IPR002110">
    <property type="entry name" value="Ankyrin_rpt"/>
</dbReference>
<dbReference type="InterPro" id="IPR035994">
    <property type="entry name" value="Nucleoside_phosphorylase_sf"/>
</dbReference>
<dbReference type="AlphaFoldDB" id="A0AAJ0CJ71"/>
<name>A0AAJ0CJ71_9HYPO</name>
<sequence>MPDPHDYTVGWICAIATEYVAAQTFLDEKHEAPDHVATHDNNDYALGRIGKHNVVIAVLPHGEYGLTSATSVGRDMLHSFPNVRIGLMVGIAGGAPSPKHDIRLGDVVVSASGGGKGGVLQYDFGESIQGKKFQQKGFLNQPPAILRAAVNGLMAQYESDGHELAQAIDKAIERKPRLRKKYRRPDANTDRLYLPNVLHPQDNDAVCADSCPDDPSQLQSRPSRTEDDDDPAVHYGLVASANQLMMDATIRDALAAEKDVLCFEMESAGLVNHFPCLVIRGICDYSDSHKNKEWQGYAAMTASAYAKDLLCRIAPNRVEAEKKISEVLSGDLKELNQTIERSLHQREDHHREQIALVLTKEQQECHQAFKTSTYEQHKNINPDRVQGTCRWILENSHYLAWQESDHNDLLWVSADPGCGKSVLAKSLIDIDLKASTSATICYFFFKDNDDQNSFTTALCAILHQLFDQQPHLLRHALPCWQKNGMKIQQEADELWRVLKAAMSDVAFSNTICIFDALDECRLSDRAHLLNKLEHFYTQSYLLTRKNWLKFLVTSRPYDEIQEGFLRAAQLFPYIHVRGEEENNQIHEEINLVIKAQVNKLGESLQLAPETQERLEQQLLQMKHRTYLWLHLAINDIYTVFGNSLQPEQESIRLIPSSVSDAYAKILDRVPSNKASDVRTILRIIVGARRPLTIEEMAMALGLAKSPGSRAAAKCSLNPKGLDTKIRRLCGLFVFINNSRVYLIHQTAREFLLTHEQEWFLQQSETETLLSEICINYLLLDDTHSMSYWSDRDDPSFLRYSAEYWPDHVRAMPSLAESRMETRIDQLYDVTSARFATWYHIFWTAVMQYRFQHKVNAICLAAFNGHKNVLQRLILRNRDMVNQPDETGTNALGWASRRGHVEIVQMLLDNGADVHARDKSSFQAACYRGYVEIVRMLLENGADVNAKDGPFGNALQAASDRGHVKTVQILLDNGADVNAQSKAHGNALQRASNRGHVETVHMLLDNGADVNAQGGYFGNALQAASITGHVETVQILLDNGADVNSQSRRFGNALQAASGRGHIEIVQMLIDNGADVNAQGGPFGNALQAASDRGHADIAQILLEKGATGC</sequence>
<dbReference type="SUPFAM" id="SSF48403">
    <property type="entry name" value="Ankyrin repeat"/>
    <property type="match status" value="1"/>
</dbReference>
<dbReference type="EMBL" id="JASWJB010000184">
    <property type="protein sequence ID" value="KAK2594031.1"/>
    <property type="molecule type" value="Genomic_DNA"/>
</dbReference>
<dbReference type="Gene3D" id="3.40.50.300">
    <property type="entry name" value="P-loop containing nucleotide triphosphate hydrolases"/>
    <property type="match status" value="1"/>
</dbReference>
<dbReference type="PROSITE" id="PS50297">
    <property type="entry name" value="ANK_REP_REGION"/>
    <property type="match status" value="6"/>
</dbReference>